<comment type="caution">
    <text evidence="2">The sequence shown here is derived from an EMBL/GenBank/DDBJ whole genome shotgun (WGS) entry which is preliminary data.</text>
</comment>
<keyword evidence="3" id="KW-1185">Reference proteome</keyword>
<protein>
    <submittedName>
        <fullName evidence="2">DUF3618 domain-containing protein</fullName>
    </submittedName>
</protein>
<dbReference type="Pfam" id="PF12277">
    <property type="entry name" value="DUF3618"/>
    <property type="match status" value="1"/>
</dbReference>
<dbReference type="SUPFAM" id="SSF58113">
    <property type="entry name" value="Apolipoprotein A-I"/>
    <property type="match status" value="1"/>
</dbReference>
<proteinExistence type="predicted"/>
<evidence type="ECO:0000313" key="2">
    <source>
        <dbReference type="EMBL" id="TFV99803.1"/>
    </source>
</evidence>
<dbReference type="AlphaFoldDB" id="A0A4Y9R7Z8"/>
<reference evidence="2 3" key="1">
    <citation type="journal article" date="2018" name="J. Microbiol.">
        <title>Leifsonia flava sp. nov., a novel actinobacterium isolated from the rhizosphere of Aquilegia viridiflora.</title>
        <authorList>
            <person name="Cai Y."/>
            <person name="Tao W.Z."/>
            <person name="Ma Y.J."/>
            <person name="Cheng J."/>
            <person name="Zhang M.Y."/>
            <person name="Zhang Y.X."/>
        </authorList>
    </citation>
    <scope>NUCLEOTIDE SEQUENCE [LARGE SCALE GENOMIC DNA]</scope>
    <source>
        <strain evidence="2 3">SYP-B2174</strain>
    </source>
</reference>
<evidence type="ECO:0000256" key="1">
    <source>
        <dbReference type="SAM" id="MobiDB-lite"/>
    </source>
</evidence>
<dbReference type="Proteomes" id="UP000298127">
    <property type="component" value="Unassembled WGS sequence"/>
</dbReference>
<organism evidence="2 3">
    <name type="scientific">Orlajensenia leifsoniae</name>
    <dbReference type="NCBI Taxonomy" id="2561933"/>
    <lineage>
        <taxon>Bacteria</taxon>
        <taxon>Bacillati</taxon>
        <taxon>Actinomycetota</taxon>
        <taxon>Actinomycetes</taxon>
        <taxon>Micrococcales</taxon>
        <taxon>Microbacteriaceae</taxon>
        <taxon>Orlajensenia</taxon>
    </lineage>
</organism>
<feature type="compositionally biased region" description="Basic and acidic residues" evidence="1">
    <location>
        <begin position="171"/>
        <end position="182"/>
    </location>
</feature>
<gene>
    <name evidence="2" type="ORF">E4M00_00925</name>
</gene>
<dbReference type="RefSeq" id="WP_135118699.1">
    <property type="nucleotide sequence ID" value="NZ_SPQZ01000001.1"/>
</dbReference>
<feature type="region of interest" description="Disordered" evidence="1">
    <location>
        <begin position="167"/>
        <end position="190"/>
    </location>
</feature>
<sequence length="190" mass="19578">MTNDPDQIRSDIEATRRNLGSDVDALADKVDPSKIAQRQADKAKDAVRSVRDRVMGVASDVHDDASSVGDNVAGAAQSAVAKAKGNPLAVGLIAFGAGWLLSSLIPPSEKEKQLTTTLTDAAQPLVDEVKDVASTVAGDLKEPAQNAAAAVKESATDAVDNVKAEATSAVDDVKDQAAESRDNVQSASSN</sequence>
<dbReference type="InterPro" id="IPR022062">
    <property type="entry name" value="DUF3618"/>
</dbReference>
<name>A0A4Y9R7Z8_9MICO</name>
<dbReference type="Gene3D" id="1.20.120.20">
    <property type="entry name" value="Apolipoprotein"/>
    <property type="match status" value="2"/>
</dbReference>
<dbReference type="EMBL" id="SPQZ01000001">
    <property type="protein sequence ID" value="TFV99803.1"/>
    <property type="molecule type" value="Genomic_DNA"/>
</dbReference>
<accession>A0A4Y9R7Z8</accession>
<evidence type="ECO:0000313" key="3">
    <source>
        <dbReference type="Proteomes" id="UP000298127"/>
    </source>
</evidence>